<dbReference type="AlphaFoldDB" id="R4RLY9"/>
<keyword evidence="2" id="KW-1185">Reference proteome</keyword>
<gene>
    <name evidence="1" type="ORF">SLY_0430</name>
</gene>
<dbReference type="KEGG" id="nzs:SLY_0430"/>
<dbReference type="EMBL" id="CP002548">
    <property type="protein sequence ID" value="AGL90350.1"/>
    <property type="molecule type" value="Genomic_DNA"/>
</dbReference>
<evidence type="ECO:0000313" key="1">
    <source>
        <dbReference type="EMBL" id="AGL90350.1"/>
    </source>
</evidence>
<organism evidence="1 2">
    <name type="scientific">Strawberry lethal yellows phytoplasma (CPA) str. NZSb11</name>
    <dbReference type="NCBI Taxonomy" id="980422"/>
    <lineage>
        <taxon>Bacteria</taxon>
        <taxon>Bacillati</taxon>
        <taxon>Mycoplasmatota</taxon>
        <taxon>Mollicutes</taxon>
        <taxon>Acholeplasmatales</taxon>
        <taxon>Acholeplasmataceae</taxon>
        <taxon>Candidatus Phytoplasma</taxon>
        <taxon>16SrXII (Stolbur group)</taxon>
    </lineage>
</organism>
<evidence type="ECO:0000313" key="2">
    <source>
        <dbReference type="Proteomes" id="UP000013941"/>
    </source>
</evidence>
<dbReference type="HOGENOM" id="CLU_3376343_0_0_14"/>
<dbReference type="Proteomes" id="UP000013941">
    <property type="component" value="Chromosome"/>
</dbReference>
<reference evidence="1 2" key="1">
    <citation type="journal article" date="2013" name="BMC Genomics">
        <title>Comparison of the complete genome sequence of two closely related isolates of 'Candidatus Phytoplasma australiense' reveals genome plasticity.</title>
        <authorList>
            <person name="Andersen M.T."/>
            <person name="Liefting L.W."/>
            <person name="Havukkala I."/>
            <person name="Beever R.E."/>
        </authorList>
    </citation>
    <scope>NUCLEOTIDE SEQUENCE [LARGE SCALE GENOMIC DNA]</scope>
    <source>
        <strain evidence="1 2">NZSb11</strain>
    </source>
</reference>
<proteinExistence type="predicted"/>
<protein>
    <submittedName>
        <fullName evidence="1">Uncharacterized protein</fullName>
    </submittedName>
</protein>
<name>R4RLY9_PHYAS</name>
<sequence>MLGEKFFMNLAKLQKINKFFNKIKIFLIRINLKN</sequence>
<accession>R4RLY9</accession>